<evidence type="ECO:0000313" key="2">
    <source>
        <dbReference type="EMBL" id="GBG34180.1"/>
    </source>
</evidence>
<feature type="compositionally biased region" description="Basic and acidic residues" evidence="1">
    <location>
        <begin position="421"/>
        <end position="435"/>
    </location>
</feature>
<organism evidence="2 3">
    <name type="scientific">Hondaea fermentalgiana</name>
    <dbReference type="NCBI Taxonomy" id="2315210"/>
    <lineage>
        <taxon>Eukaryota</taxon>
        <taxon>Sar</taxon>
        <taxon>Stramenopiles</taxon>
        <taxon>Bigyra</taxon>
        <taxon>Labyrinthulomycetes</taxon>
        <taxon>Thraustochytrida</taxon>
        <taxon>Thraustochytriidae</taxon>
        <taxon>Hondaea</taxon>
    </lineage>
</organism>
<comment type="caution">
    <text evidence="2">The sequence shown here is derived from an EMBL/GenBank/DDBJ whole genome shotgun (WGS) entry which is preliminary data.</text>
</comment>
<dbReference type="InterPro" id="IPR008828">
    <property type="entry name" value="Sin1/Avo1"/>
</dbReference>
<keyword evidence="3" id="KW-1185">Reference proteome</keyword>
<dbReference type="Proteomes" id="UP000241890">
    <property type="component" value="Unassembled WGS sequence"/>
</dbReference>
<dbReference type="OrthoDB" id="241990at2759"/>
<name>A0A2R5GTL2_9STRA</name>
<dbReference type="EMBL" id="BEYU01000183">
    <property type="protein sequence ID" value="GBG34180.1"/>
    <property type="molecule type" value="Genomic_DNA"/>
</dbReference>
<dbReference type="PANTHER" id="PTHR13335:SF1">
    <property type="entry name" value="TARGET OF RAPAMYCIN COMPLEX 2 SUBUNIT MAPKAP1"/>
    <property type="match status" value="1"/>
</dbReference>
<feature type="compositionally biased region" description="Polar residues" evidence="1">
    <location>
        <begin position="44"/>
        <end position="69"/>
    </location>
</feature>
<gene>
    <name evidence="2" type="ORF">FCC1311_104042</name>
</gene>
<dbReference type="GO" id="GO:0005546">
    <property type="term" value="F:phosphatidylinositol-4,5-bisphosphate binding"/>
    <property type="evidence" value="ECO:0007669"/>
    <property type="project" value="TreeGrafter"/>
</dbReference>
<dbReference type="GO" id="GO:0005737">
    <property type="term" value="C:cytoplasm"/>
    <property type="evidence" value="ECO:0007669"/>
    <property type="project" value="TreeGrafter"/>
</dbReference>
<dbReference type="GO" id="GO:0031932">
    <property type="term" value="C:TORC2 complex"/>
    <property type="evidence" value="ECO:0007669"/>
    <property type="project" value="InterPro"/>
</dbReference>
<evidence type="ECO:0000313" key="3">
    <source>
        <dbReference type="Proteomes" id="UP000241890"/>
    </source>
</evidence>
<dbReference type="GO" id="GO:0005886">
    <property type="term" value="C:plasma membrane"/>
    <property type="evidence" value="ECO:0007669"/>
    <property type="project" value="TreeGrafter"/>
</dbReference>
<dbReference type="GO" id="GO:0038203">
    <property type="term" value="P:TORC2 signaling"/>
    <property type="evidence" value="ECO:0007669"/>
    <property type="project" value="TreeGrafter"/>
</dbReference>
<feature type="region of interest" description="Disordered" evidence="1">
    <location>
        <begin position="412"/>
        <end position="465"/>
    </location>
</feature>
<proteinExistence type="predicted"/>
<feature type="region of interest" description="Disordered" evidence="1">
    <location>
        <begin position="33"/>
        <end position="76"/>
    </location>
</feature>
<dbReference type="AlphaFoldDB" id="A0A2R5GTL2"/>
<evidence type="ECO:0000256" key="1">
    <source>
        <dbReference type="SAM" id="MobiDB-lite"/>
    </source>
</evidence>
<sequence length="597" mass="65667">MHFSEVAELEDKVSLVRSERMLTLAATELHNPSALSVSEGPDSTKVQNRASTLKRGQSSRVSVNPSGVDSGQERGGLFGSDPVVARLFASSPPDHTFTLEDDDDLRDDSESELSFTTWRERGNKSVLRRAQTERADHDHETTTEIHFDVVPVEEEGNHAPSGETNGGDIVSKSGLSSIFGGANGAGATRNVDRAAGAAGRPVLVYLPDLTPVHLTVPLHAKVSDVIQALLDEDRRAGGGRNARLYPDASKYELRMHDEDGLPELDLPACDGDMDVENFGDGDEPEFCICPKAGVDVDLDNLPDAQETGDASEPGAFDKVDELLNKQSARLVKITLPENGFQTSIKSTPGMTAVEVLRIIQTKQRLPLFTEEYLFTVSEEERAALGLASCQIGMKTDLYAANIRHLELSRRQYADAPSQDSVSDRIEPDFHHRDRGSSAAIHDDDDDATEAVNPARRPAPHRFNPENVLFNDQTARHYEEWDVIKTNKWGKRQRRVLGIDHQKVYNKKQDKDLGKNMLSKDTVKRAERDIADVKSFRVDPDDARCVEIRWKAPGEGLAGSGSLESSKDELTLKYEVAAGPEGAARIVAKLQYLKKTGR</sequence>
<accession>A0A2R5GTL2</accession>
<dbReference type="InParanoid" id="A0A2R5GTL2"/>
<dbReference type="PANTHER" id="PTHR13335">
    <property type="entry name" value="TARGET OF RAPAMYCIN COMPLEX 2 SUBUNIT MAPKAP1"/>
    <property type="match status" value="1"/>
</dbReference>
<protein>
    <submittedName>
        <fullName evidence="2">Ras-interacting protein RIP3</fullName>
    </submittedName>
</protein>
<reference evidence="2 3" key="1">
    <citation type="submission" date="2017-12" db="EMBL/GenBank/DDBJ databases">
        <title>Sequencing, de novo assembly and annotation of complete genome of a new Thraustochytrid species, strain FCC1311.</title>
        <authorList>
            <person name="Sedici K."/>
            <person name="Godart F."/>
            <person name="Aiese Cigliano R."/>
            <person name="Sanseverino W."/>
            <person name="Barakat M."/>
            <person name="Ortet P."/>
            <person name="Marechal E."/>
            <person name="Cagnac O."/>
            <person name="Amato A."/>
        </authorList>
    </citation>
    <scope>NUCLEOTIDE SEQUENCE [LARGE SCALE GENOMIC DNA]</scope>
</reference>